<gene>
    <name evidence="1" type="ORF">OPT61_g1126</name>
</gene>
<reference evidence="1" key="1">
    <citation type="submission" date="2022-11" db="EMBL/GenBank/DDBJ databases">
        <title>Genome Sequence of Boeremia exigua.</title>
        <authorList>
            <person name="Buettner E."/>
        </authorList>
    </citation>
    <scope>NUCLEOTIDE SEQUENCE</scope>
    <source>
        <strain evidence="1">CU02</strain>
    </source>
</reference>
<accession>A0ACC2IRC2</accession>
<dbReference type="Proteomes" id="UP001153331">
    <property type="component" value="Unassembled WGS sequence"/>
</dbReference>
<evidence type="ECO:0000313" key="2">
    <source>
        <dbReference type="Proteomes" id="UP001153331"/>
    </source>
</evidence>
<comment type="caution">
    <text evidence="1">The sequence shown here is derived from an EMBL/GenBank/DDBJ whole genome shotgun (WGS) entry which is preliminary data.</text>
</comment>
<sequence>MTEPWETGDEEAEPKVSDEHTDAECFENSQADKAPGLVLIWTKDWCWSKFGRRSDPSNECLDTYYGPNNPNAAKADAVPALRERWSSGAVCPSRGSESST</sequence>
<proteinExistence type="predicted"/>
<name>A0ACC2IRC2_9PLEO</name>
<keyword evidence="2" id="KW-1185">Reference proteome</keyword>
<evidence type="ECO:0000313" key="1">
    <source>
        <dbReference type="EMBL" id="KAJ8117751.1"/>
    </source>
</evidence>
<protein>
    <submittedName>
        <fullName evidence="1">Uncharacterized protein</fullName>
    </submittedName>
</protein>
<dbReference type="EMBL" id="JAPHNI010000042">
    <property type="protein sequence ID" value="KAJ8117751.1"/>
    <property type="molecule type" value="Genomic_DNA"/>
</dbReference>
<organism evidence="1 2">
    <name type="scientific">Boeremia exigua</name>
    <dbReference type="NCBI Taxonomy" id="749465"/>
    <lineage>
        <taxon>Eukaryota</taxon>
        <taxon>Fungi</taxon>
        <taxon>Dikarya</taxon>
        <taxon>Ascomycota</taxon>
        <taxon>Pezizomycotina</taxon>
        <taxon>Dothideomycetes</taxon>
        <taxon>Pleosporomycetidae</taxon>
        <taxon>Pleosporales</taxon>
        <taxon>Pleosporineae</taxon>
        <taxon>Didymellaceae</taxon>
        <taxon>Boeremia</taxon>
    </lineage>
</organism>